<evidence type="ECO:0000313" key="2">
    <source>
        <dbReference type="Proteomes" id="UP000267096"/>
    </source>
</evidence>
<organism evidence="3">
    <name type="scientific">Anisakis simplex</name>
    <name type="common">Herring worm</name>
    <dbReference type="NCBI Taxonomy" id="6269"/>
    <lineage>
        <taxon>Eukaryota</taxon>
        <taxon>Metazoa</taxon>
        <taxon>Ecdysozoa</taxon>
        <taxon>Nematoda</taxon>
        <taxon>Chromadorea</taxon>
        <taxon>Rhabditida</taxon>
        <taxon>Spirurina</taxon>
        <taxon>Ascaridomorpha</taxon>
        <taxon>Ascaridoidea</taxon>
        <taxon>Anisakidae</taxon>
        <taxon>Anisakis</taxon>
        <taxon>Anisakis simplex complex</taxon>
    </lineage>
</organism>
<dbReference type="EMBL" id="UYRR01034363">
    <property type="protein sequence ID" value="VDK60870.1"/>
    <property type="molecule type" value="Genomic_DNA"/>
</dbReference>
<dbReference type="WBParaSite" id="ASIM_0001823301-mRNA-1">
    <property type="protein sequence ID" value="ASIM_0001823301-mRNA-1"/>
    <property type="gene ID" value="ASIM_0001823301"/>
</dbReference>
<name>A0A0M3KB86_ANISI</name>
<proteinExistence type="predicted"/>
<gene>
    <name evidence="1" type="ORF">ASIM_LOCUS17634</name>
</gene>
<keyword evidence="2" id="KW-1185">Reference proteome</keyword>
<evidence type="ECO:0000313" key="1">
    <source>
        <dbReference type="EMBL" id="VDK60870.1"/>
    </source>
</evidence>
<dbReference type="AlphaFoldDB" id="A0A0M3KB86"/>
<dbReference type="Proteomes" id="UP000267096">
    <property type="component" value="Unassembled WGS sequence"/>
</dbReference>
<accession>A0A0M3KB86</accession>
<evidence type="ECO:0000313" key="3">
    <source>
        <dbReference type="WBParaSite" id="ASIM_0001823301-mRNA-1"/>
    </source>
</evidence>
<sequence>MQPGQEMTKDHTDVGMVFERIETTLEAISREISQDIDIAKWKGRLWETKTRDTKCGYRVLVSALILEGRIHVMAGLAEVNDETRRTYVENNSRKKTKTRDTKCGYRALVSALILEGR</sequence>
<reference evidence="1 2" key="2">
    <citation type="submission" date="2018-11" db="EMBL/GenBank/DDBJ databases">
        <authorList>
            <consortium name="Pathogen Informatics"/>
        </authorList>
    </citation>
    <scope>NUCLEOTIDE SEQUENCE [LARGE SCALE GENOMIC DNA]</scope>
</reference>
<reference evidence="3" key="1">
    <citation type="submission" date="2017-02" db="UniProtKB">
        <authorList>
            <consortium name="WormBaseParasite"/>
        </authorList>
    </citation>
    <scope>IDENTIFICATION</scope>
</reference>
<protein>
    <submittedName>
        <fullName evidence="3">Transposase</fullName>
    </submittedName>
</protein>